<keyword evidence="2" id="KW-0031">Aminopeptidase</keyword>
<keyword evidence="2" id="KW-0378">Hydrolase</keyword>
<evidence type="ECO:0000256" key="1">
    <source>
        <dbReference type="SAM" id="SignalP"/>
    </source>
</evidence>
<protein>
    <submittedName>
        <fullName evidence="2">Putative aminopeptidase</fullName>
    </submittedName>
</protein>
<evidence type="ECO:0000313" key="3">
    <source>
        <dbReference type="Proteomes" id="UP000247540"/>
    </source>
</evidence>
<proteinExistence type="predicted"/>
<comment type="caution">
    <text evidence="2">The sequence shown here is derived from an EMBL/GenBank/DDBJ whole genome shotgun (WGS) entry which is preliminary data.</text>
</comment>
<sequence>MPVARPSALLHRPAALRIAAASLAAVLLAGCAHTRDTTGYYWDAVTGHLRVMQAARPIDQWLAEPAAPPALKERLQLAQRIRAFASRALGLPDNASYRRYADLKRAAVIWNVVAAPELSLELHTWCFPVAGCVGYRGYYAEAQAQAEAARLRADGLETVVYGVPAYSTLGWMNWLGGDPLLNTFIGYPEGELARIVFHELAHQVVYVRDDTSFNESFATAVERLGQQRWLATEASEAARQDYARFEGRRRDFRTLVQTTRDRLRAIYQTRPADGAADERPAQKAAALAEFRSAYAALRAGWGGDAAQVSGYDAWVARANNAAFGAQAAYDELVPGFEAIFAREARAPGDPWPRFYAEVRRLAALPRAERRAALAEAAGSGAASTAFSDHLPGARS</sequence>
<dbReference type="Proteomes" id="UP000247540">
    <property type="component" value="Unassembled WGS sequence"/>
</dbReference>
<name>A0A318SP04_9BURK</name>
<evidence type="ECO:0000313" key="2">
    <source>
        <dbReference type="EMBL" id="PYE78962.1"/>
    </source>
</evidence>
<feature type="signal peptide" evidence="1">
    <location>
        <begin position="1"/>
        <end position="34"/>
    </location>
</feature>
<keyword evidence="2" id="KW-0645">Protease</keyword>
<reference evidence="2 3" key="1">
    <citation type="submission" date="2018-06" db="EMBL/GenBank/DDBJ databases">
        <title>Genomic Encyclopedia of Type Strains, Phase III (KMG-III): the genomes of soil and plant-associated and newly described type strains.</title>
        <authorList>
            <person name="Whitman W."/>
        </authorList>
    </citation>
    <scope>NUCLEOTIDE SEQUENCE [LARGE SCALE GENOMIC DNA]</scope>
    <source>
        <strain evidence="2 3">CECT 7646</strain>
    </source>
</reference>
<dbReference type="PIRSF" id="PIRSF029285">
    <property type="entry name" value="Aminopept"/>
    <property type="match status" value="1"/>
</dbReference>
<dbReference type="InterPro" id="IPR014553">
    <property type="entry name" value="Aminopept"/>
</dbReference>
<dbReference type="Pfam" id="PF10023">
    <property type="entry name" value="Aminopep"/>
    <property type="match status" value="1"/>
</dbReference>
<accession>A0A318SP04</accession>
<dbReference type="EMBL" id="QJTC01000004">
    <property type="protein sequence ID" value="PYE78962.1"/>
    <property type="molecule type" value="Genomic_DNA"/>
</dbReference>
<dbReference type="AlphaFoldDB" id="A0A318SP04"/>
<feature type="chain" id="PRO_5016386664" evidence="1">
    <location>
        <begin position="35"/>
        <end position="395"/>
    </location>
</feature>
<dbReference type="OrthoDB" id="357991at2"/>
<keyword evidence="3" id="KW-1185">Reference proteome</keyword>
<gene>
    <name evidence="2" type="ORF">DFQ15_104156</name>
</gene>
<dbReference type="GO" id="GO:0004177">
    <property type="term" value="F:aminopeptidase activity"/>
    <property type="evidence" value="ECO:0007669"/>
    <property type="project" value="UniProtKB-KW"/>
</dbReference>
<dbReference type="PROSITE" id="PS51257">
    <property type="entry name" value="PROKAR_LIPOPROTEIN"/>
    <property type="match status" value="1"/>
</dbReference>
<organism evidence="2 3">
    <name type="scientific">Xylophilus ampelinus</name>
    <dbReference type="NCBI Taxonomy" id="54067"/>
    <lineage>
        <taxon>Bacteria</taxon>
        <taxon>Pseudomonadati</taxon>
        <taxon>Pseudomonadota</taxon>
        <taxon>Betaproteobacteria</taxon>
        <taxon>Burkholderiales</taxon>
        <taxon>Xylophilus</taxon>
    </lineage>
</organism>
<keyword evidence="1" id="KW-0732">Signal</keyword>
<dbReference type="RefSeq" id="WP_110464892.1">
    <property type="nucleotide sequence ID" value="NZ_JAMOFZ010000004.1"/>
</dbReference>